<protein>
    <submittedName>
        <fullName evidence="4">GDP-mannose-dependent alpha-(1-2)-phosphatidylinositol mannosyltransferase</fullName>
    </submittedName>
</protein>
<dbReference type="RefSeq" id="WP_075691918.1">
    <property type="nucleotide sequence ID" value="NZ_CP009248.1"/>
</dbReference>
<feature type="domain" description="Glycosyltransferase subfamily 4-like N-terminal" evidence="3">
    <location>
        <begin position="14"/>
        <end position="172"/>
    </location>
</feature>
<evidence type="ECO:0000313" key="4">
    <source>
        <dbReference type="EMBL" id="APT90673.1"/>
    </source>
</evidence>
<dbReference type="Gene3D" id="3.40.50.2000">
    <property type="entry name" value="Glycogen Phosphorylase B"/>
    <property type="match status" value="2"/>
</dbReference>
<dbReference type="CDD" id="cd03801">
    <property type="entry name" value="GT4_PimA-like"/>
    <property type="match status" value="1"/>
</dbReference>
<proteinExistence type="predicted"/>
<keyword evidence="1 4" id="KW-0328">Glycosyltransferase</keyword>
<keyword evidence="2 4" id="KW-0808">Transferase</keyword>
<dbReference type="PANTHER" id="PTHR45947:SF3">
    <property type="entry name" value="SULFOQUINOVOSYL TRANSFERASE SQD2"/>
    <property type="match status" value="1"/>
</dbReference>
<dbReference type="OrthoDB" id="5240531at2"/>
<evidence type="ECO:0000259" key="3">
    <source>
        <dbReference type="Pfam" id="PF13439"/>
    </source>
</evidence>
<dbReference type="AlphaFoldDB" id="A0A1L7CXZ4"/>
<dbReference type="SUPFAM" id="SSF53756">
    <property type="entry name" value="UDP-Glycosyltransferase/glycogen phosphorylase"/>
    <property type="match status" value="1"/>
</dbReference>
<gene>
    <name evidence="4" type="ORF">CSPHI_06050</name>
</gene>
<reference evidence="4 5" key="1">
    <citation type="submission" date="2014-08" db="EMBL/GenBank/DDBJ databases">
        <title>Complete genome sequence of Corynebacterium sphenisci CECT 5990(T) (=DSM 44792(T)), isolated from healthy wild penguins.</title>
        <authorList>
            <person name="Ruckert C."/>
            <person name="Albersmeier A."/>
            <person name="Winkler A."/>
            <person name="Kalinowski J."/>
        </authorList>
    </citation>
    <scope>NUCLEOTIDE SEQUENCE [LARGE SCALE GENOMIC DNA]</scope>
    <source>
        <strain evidence="4 5">DSM 44792</strain>
    </source>
</reference>
<keyword evidence="5" id="KW-1185">Reference proteome</keyword>
<dbReference type="GO" id="GO:0016758">
    <property type="term" value="F:hexosyltransferase activity"/>
    <property type="evidence" value="ECO:0007669"/>
    <property type="project" value="TreeGrafter"/>
</dbReference>
<dbReference type="PANTHER" id="PTHR45947">
    <property type="entry name" value="SULFOQUINOVOSYL TRANSFERASE SQD2"/>
    <property type="match status" value="1"/>
</dbReference>
<sequence length="384" mass="40826">MRIGMVCPYSFDYPGGVQAHAIDLCAELRRRGHEVSLIGPAGRDAEVPGFVVRGGAAVPIPYNGSVARLAFGPRTAYRVRRWIRRGDFDVLHIHEPNSPSWSMLALAQATGPVVATYHSAAERSRLLRLALPALRPLLERIRGGIAVSDVARRWQVEQLGGDPVLIPNGVRVADYERAPGLADPAVAAEAGIGPAEPGRPRLVFLGRFDEPRKGLGVLLDALPGIRAAHPGVEVVVVGDGELEAAVRRAGRHAEALRFVGRVPERAKAAVLASADVYVAPQRGGESFGIVLVEAMAAGAAVVASDLDAFRLVLGEGAHGELFRNGDAADLARAVRGVLDDPDRRAALVAAGHARARDYDWSAIADRVLQVYDTVRGDGEKVRVG</sequence>
<evidence type="ECO:0000256" key="2">
    <source>
        <dbReference type="ARBA" id="ARBA00022679"/>
    </source>
</evidence>
<dbReference type="Pfam" id="PF13692">
    <property type="entry name" value="Glyco_trans_1_4"/>
    <property type="match status" value="1"/>
</dbReference>
<dbReference type="InterPro" id="IPR050194">
    <property type="entry name" value="Glycosyltransferase_grp1"/>
</dbReference>
<organism evidence="4 5">
    <name type="scientific">Corynebacterium sphenisci DSM 44792</name>
    <dbReference type="NCBI Taxonomy" id="1437874"/>
    <lineage>
        <taxon>Bacteria</taxon>
        <taxon>Bacillati</taxon>
        <taxon>Actinomycetota</taxon>
        <taxon>Actinomycetes</taxon>
        <taxon>Mycobacteriales</taxon>
        <taxon>Corynebacteriaceae</taxon>
        <taxon>Corynebacterium</taxon>
    </lineage>
</organism>
<dbReference type="Proteomes" id="UP000185469">
    <property type="component" value="Chromosome"/>
</dbReference>
<evidence type="ECO:0000313" key="5">
    <source>
        <dbReference type="Proteomes" id="UP000185469"/>
    </source>
</evidence>
<evidence type="ECO:0000256" key="1">
    <source>
        <dbReference type="ARBA" id="ARBA00022676"/>
    </source>
</evidence>
<name>A0A1L7CXZ4_9CORY</name>
<dbReference type="Pfam" id="PF13439">
    <property type="entry name" value="Glyco_transf_4"/>
    <property type="match status" value="1"/>
</dbReference>
<dbReference type="GO" id="GO:1901137">
    <property type="term" value="P:carbohydrate derivative biosynthetic process"/>
    <property type="evidence" value="ECO:0007669"/>
    <property type="project" value="UniProtKB-ARBA"/>
</dbReference>
<dbReference type="EMBL" id="CP009248">
    <property type="protein sequence ID" value="APT90673.1"/>
    <property type="molecule type" value="Genomic_DNA"/>
</dbReference>
<dbReference type="GO" id="GO:1903509">
    <property type="term" value="P:liposaccharide metabolic process"/>
    <property type="evidence" value="ECO:0007669"/>
    <property type="project" value="UniProtKB-ARBA"/>
</dbReference>
<dbReference type="InterPro" id="IPR028098">
    <property type="entry name" value="Glyco_trans_4-like_N"/>
</dbReference>
<dbReference type="KEGG" id="csph:CSPHI_06050"/>
<accession>A0A1L7CXZ4</accession>
<dbReference type="STRING" id="1437874.CSPHI_06050"/>